<evidence type="ECO:0000256" key="9">
    <source>
        <dbReference type="SAM" id="MobiDB-lite"/>
    </source>
</evidence>
<evidence type="ECO:0008006" key="13">
    <source>
        <dbReference type="Google" id="ProtNLM"/>
    </source>
</evidence>
<evidence type="ECO:0000256" key="2">
    <source>
        <dbReference type="ARBA" id="ARBA00022692"/>
    </source>
</evidence>
<keyword evidence="5 10" id="KW-1133">Transmembrane helix</keyword>
<dbReference type="InterPro" id="IPR005595">
    <property type="entry name" value="TRAP_alpha"/>
</dbReference>
<dbReference type="Proteomes" id="UP001342314">
    <property type="component" value="Unassembled WGS sequence"/>
</dbReference>
<dbReference type="GO" id="GO:0005789">
    <property type="term" value="C:endoplasmic reticulum membrane"/>
    <property type="evidence" value="ECO:0007669"/>
    <property type="project" value="UniProtKB-SubCell"/>
</dbReference>
<accession>A0AAV5GZV8</accession>
<evidence type="ECO:0000256" key="6">
    <source>
        <dbReference type="ARBA" id="ARBA00023136"/>
    </source>
</evidence>
<sequence length="161" mass="17118">MAPRPSPSPACTYKFHSENKIGDVGLRVWVDYIDANRKTHSVLGYDSTVTVGEPASSIFLYLLLGGIFSGVGYLVYTSYFAPAASSSTKRRPSAVTAKSSSIVDGTDGSVQKAAKGSTGVVDESWVPEHHLRARKAKAGGYTSATSGDESEGTPRRRSARK</sequence>
<keyword evidence="12" id="KW-1185">Reference proteome</keyword>
<comment type="caution">
    <text evidence="11">The sequence shown here is derived from an EMBL/GenBank/DDBJ whole genome shotgun (WGS) entry which is preliminary data.</text>
</comment>
<dbReference type="EMBL" id="BQKY01000016">
    <property type="protein sequence ID" value="GJN94028.1"/>
    <property type="molecule type" value="Genomic_DNA"/>
</dbReference>
<keyword evidence="4" id="KW-0256">Endoplasmic reticulum</keyword>
<evidence type="ECO:0000256" key="5">
    <source>
        <dbReference type="ARBA" id="ARBA00022989"/>
    </source>
</evidence>
<evidence type="ECO:0000313" key="12">
    <source>
        <dbReference type="Proteomes" id="UP001342314"/>
    </source>
</evidence>
<dbReference type="Pfam" id="PF03896">
    <property type="entry name" value="TRAP_alpha"/>
    <property type="match status" value="1"/>
</dbReference>
<feature type="transmembrane region" description="Helical" evidence="10">
    <location>
        <begin position="58"/>
        <end position="81"/>
    </location>
</feature>
<evidence type="ECO:0000313" key="11">
    <source>
        <dbReference type="EMBL" id="GJN94028.1"/>
    </source>
</evidence>
<evidence type="ECO:0000256" key="10">
    <source>
        <dbReference type="SAM" id="Phobius"/>
    </source>
</evidence>
<protein>
    <recommendedName>
        <fullName evidence="13">Signal sequence receptor subunit alpha</fullName>
    </recommendedName>
</protein>
<dbReference type="AlphaFoldDB" id="A0AAV5GZV8"/>
<organism evidence="11 12">
    <name type="scientific">Rhodotorula paludigena</name>
    <dbReference type="NCBI Taxonomy" id="86838"/>
    <lineage>
        <taxon>Eukaryota</taxon>
        <taxon>Fungi</taxon>
        <taxon>Dikarya</taxon>
        <taxon>Basidiomycota</taxon>
        <taxon>Pucciniomycotina</taxon>
        <taxon>Microbotryomycetes</taxon>
        <taxon>Sporidiobolales</taxon>
        <taxon>Sporidiobolaceae</taxon>
        <taxon>Rhodotorula</taxon>
    </lineage>
</organism>
<evidence type="ECO:0000256" key="8">
    <source>
        <dbReference type="ARBA" id="ARBA00038311"/>
    </source>
</evidence>
<feature type="region of interest" description="Disordered" evidence="9">
    <location>
        <begin position="83"/>
        <end position="161"/>
    </location>
</feature>
<evidence type="ECO:0000256" key="3">
    <source>
        <dbReference type="ARBA" id="ARBA00022729"/>
    </source>
</evidence>
<evidence type="ECO:0000256" key="1">
    <source>
        <dbReference type="ARBA" id="ARBA00004115"/>
    </source>
</evidence>
<keyword evidence="6 10" id="KW-0472">Membrane</keyword>
<keyword evidence="2 10" id="KW-0812">Transmembrane</keyword>
<comment type="subcellular location">
    <subcellularLocation>
        <location evidence="1">Endoplasmic reticulum membrane</location>
        <topology evidence="1">Single-pass type I membrane protein</topology>
    </subcellularLocation>
</comment>
<keyword evidence="3" id="KW-0732">Signal</keyword>
<proteinExistence type="inferred from homology"/>
<reference evidence="11 12" key="1">
    <citation type="submission" date="2021-12" db="EMBL/GenBank/DDBJ databases">
        <title>High titer production of polyol ester of fatty acids by Rhodotorula paludigena BS15 towards product separation-free biomass refinery.</title>
        <authorList>
            <person name="Mano J."/>
            <person name="Ono H."/>
            <person name="Tanaka T."/>
            <person name="Naito K."/>
            <person name="Sushida H."/>
            <person name="Ike M."/>
            <person name="Tokuyasu K."/>
            <person name="Kitaoka M."/>
        </authorList>
    </citation>
    <scope>NUCLEOTIDE SEQUENCE [LARGE SCALE GENOMIC DNA]</scope>
    <source>
        <strain evidence="11 12">BS15</strain>
    </source>
</reference>
<gene>
    <name evidence="11" type="ORF">Rhopal_007091-T1</name>
</gene>
<evidence type="ECO:0000256" key="4">
    <source>
        <dbReference type="ARBA" id="ARBA00022824"/>
    </source>
</evidence>
<comment type="similarity">
    <text evidence="8">Belongs to the IRC22 family.</text>
</comment>
<evidence type="ECO:0000256" key="7">
    <source>
        <dbReference type="ARBA" id="ARBA00037565"/>
    </source>
</evidence>
<comment type="function">
    <text evidence="7">Is probably involved in a pathway contributing to genomic integrity.</text>
</comment>
<name>A0AAV5GZV8_9BASI</name>